<dbReference type="Gene3D" id="2.60.40.150">
    <property type="entry name" value="C2 domain"/>
    <property type="match status" value="5"/>
</dbReference>
<dbReference type="SUPFAM" id="SSF49562">
    <property type="entry name" value="C2 domain (Calcium/lipid-binding domain, CaLB)"/>
    <property type="match status" value="5"/>
</dbReference>
<feature type="domain" description="C2" evidence="8">
    <location>
        <begin position="13"/>
        <end position="136"/>
    </location>
</feature>
<feature type="compositionally biased region" description="Basic residues" evidence="6">
    <location>
        <begin position="838"/>
        <end position="859"/>
    </location>
</feature>
<dbReference type="Proteomes" id="UP000054408">
    <property type="component" value="Unassembled WGS sequence"/>
</dbReference>
<feature type="region of interest" description="Disordered" evidence="6">
    <location>
        <begin position="900"/>
        <end position="1021"/>
    </location>
</feature>
<organism evidence="9 10">
    <name type="scientific">Thecamonas trahens ATCC 50062</name>
    <dbReference type="NCBI Taxonomy" id="461836"/>
    <lineage>
        <taxon>Eukaryota</taxon>
        <taxon>Apusozoa</taxon>
        <taxon>Apusomonadida</taxon>
        <taxon>Apusomonadidae</taxon>
        <taxon>Thecamonas</taxon>
    </lineage>
</organism>
<feature type="compositionally biased region" description="Acidic residues" evidence="6">
    <location>
        <begin position="1063"/>
        <end position="1078"/>
    </location>
</feature>
<keyword evidence="3" id="KW-0677">Repeat</keyword>
<dbReference type="SUPFAM" id="SSF56801">
    <property type="entry name" value="Acetyl-CoA synthetase-like"/>
    <property type="match status" value="1"/>
</dbReference>
<feature type="compositionally biased region" description="Acidic residues" evidence="6">
    <location>
        <begin position="1091"/>
        <end position="1107"/>
    </location>
</feature>
<keyword evidence="4 7" id="KW-1133">Transmembrane helix</keyword>
<dbReference type="PANTHER" id="PTHR12546:SF33">
    <property type="entry name" value="SPERM VESICLE FUSION PROTEIN FER-1"/>
    <property type="match status" value="1"/>
</dbReference>
<name>A0A0L0DG61_THETB</name>
<evidence type="ECO:0000256" key="7">
    <source>
        <dbReference type="SAM" id="Phobius"/>
    </source>
</evidence>
<sequence>MRRSIVGWKKAPNWCTSRSKHDYDVRGRVEYRLVVKVEEARELQPRDANAMADPFVRVTAFSSRQSTSTHKATLNCTWNEILHFNAKLTDAEFEAASILLEVWDANSFRSKAIIGQYAISLPWIYAKDNGQLRSWIGLTQLAKFQGLQGYLKVGIAVLGPGDPLPDAITGDGNTPEEDANDPMSVEDLQAMVLMPPLMDLEPHQLTFNVHKAVGLPKLDRIGSIDSFVSVAFAGQRGKTKVHKKDRSPEYNQAILLPVNIPTMCSTIEVAVWDRDRLSSNDLVSRQFIDFAPLLEKPLKPMWLYMYGFSDAHDTFADFKDAKLFHSDYATEYFGALLVSASLIPAPRPVNAVSDIAWASEPPAIGVFLWLDVYELLEVLGNDSSGKLRISLRCAGHEAVVSSRIAYKHRRAAAYTSLPALSVTVPRNARSRPDVLVVVQERSVLRYVDRAFARFPLNDLLAAGRKAKPAWHHLRPMEPTFDGDNFAGLALFKLTAGDEAKEHRFPRRFDLVKPDLDPHILRVHVYQGRDLAPTLDNEDEEFIDPYVSARCGNGAAKTKVLDGAIAPAWYQTLELKVMLPDDRDLAPLLHIEALDDDALSSDDTLGHLTIPLNSLSRNLAATPSWYDLFHGTPENVRGQLLLSFQLLRDHEADDYPPPRSLIPDLRDARLFVSVVGCRELVSHAMFKSLKRVHATLQVSSPDSMVTTKASSHPAPTDPNFLETLTMDVEVATRAVFAPSITVRVYDRKSNFIGAALVPLDAWVPFIVDRPSEQARAVKVEAYASAKRRLRGKRRGRRHSSGSDYSADVDDDDSVYDADGDYPASDSAEQPSSSESIVAKAKRRRKSKSKSKSKSKRKRHGSSSGMDMTSSNLSEYHISWSAVDPTVANDETVRLLRQQMEDIKHENETLKVKVEAERKKKKEIVELNKTLREKASGKGKRKRKKGKKDKKGKRGKGGKSDDNDSSSQSGLFLWSNEYDSDGNPIRTMPETKLRRLKLDSSSDDLSPEDMASDGESIGDERPVVNAELETVLDDLPFRSYPLYYGARKVKVGEIKLGIEVRGYSDVDESTSDDYGDDEYVSDSAASSASSSTEDSDVSDDEEESYDEEQEAARRKRRKTKAQRKKRRRRQPAELDSHVSSSDEMTGSSSLASDEDSDDESTPLSSSDVYHESPSSSSDQLYGTTKPVPAAKIKSIRTELMGAPRPFVVRVYVLRAVGLVPSDSSGSCDPFVVIRHGAGKTQVIDDVKHRFKANSSPEFARCYQFDTMLVGAGEVSVEIWDYDKYSSNDLIGATSFDLEDRYFSRKWQRWTLKPIETRKLFSPTSRGVQSALDMFVDILEPAYARRNPPVSLATHLPQPFELRVVVWNTEKVRLRDKNMSDIFINMRYNEGKPQKSDIHYRSKNGEGNFNYRFVFGSDEVILGGSHTANARLKIQVYDKDYLNANDALCEANLDLSAFMRSARRMKDGKQLKKQWVKMSHPAFEGVSGKVEISLELLPAHIAQAYPVGLGRKDPNANPYLPPPNRPRDSYAPWRLDKKFTNFLLQNKYSIALVTLLLIAIAVGCIFIYIWWIEKTAAAATPPPPPPARLGMGVAGRVRGFNTVVDMFIESTGKYSSKKVLGYKNTSLNKEPDVYEWMKYSELKDSVTAFAAALAALGTQKGSRVAIVSNNSVEWAVAYYATLSLGAVFVPMYEAQMPSTWKYIIEDSGAEVLLVSKPAVFNKALHLVDDIDPLHAIIPLGGLDPESALRAQVSFGLDAETTFGSGAALEAGSRVPFLSYRDALSYGASIRDDEPPSPPAADDLATIIYTSGTTGTPKGVALSHRNIVANLKAIQSGNAAAAGGAARHAAAGGRPTELWGLSPSGLLYDGSDVSLSFLPWAHAYGQTCELNSLLVEGGAIGLVEHVTTILEDFKKVSPTVLFSVPALFNRIYDGINNKLASKPPIVRSLFEKTIALRTRQLAGASGPPLSILDTLILKVLDKAILTKIRETFGGRLRVAFVGGAAMDPHIMQLLDALGITVFEGYGLTETSPIATLNTPGARKYGTVGPPIAGVDIVIAKSFDGDLVDVAPSGTDGEVCIAGDNVMVEYYNKPEATAEAVVENARVGPGKSLRLFRTGDLGRLDADGFLTITGRIKEQYKLENGKFVVPAPVEDKLNLSRFISQSFIHGANMPSNVALIVPDWAALRAWAAEHGLDAGASTTSLLDSSRVRALLDAEIAAGCAALKSYERPAAWLYLREPFSTDNDMLTPKLSLKRHNILQTYASQVDALHAEAKTKPKRS</sequence>
<reference evidence="9 10" key="1">
    <citation type="submission" date="2010-05" db="EMBL/GenBank/DDBJ databases">
        <title>The Genome Sequence of Thecamonas trahens ATCC 50062.</title>
        <authorList>
            <consortium name="The Broad Institute Genome Sequencing Platform"/>
            <person name="Russ C."/>
            <person name="Cuomo C."/>
            <person name="Shea T."/>
            <person name="Young S.K."/>
            <person name="Zeng Q."/>
            <person name="Koehrsen M."/>
            <person name="Haas B."/>
            <person name="Borodovsky M."/>
            <person name="Guigo R."/>
            <person name="Alvarado L."/>
            <person name="Berlin A."/>
            <person name="Bochicchio J."/>
            <person name="Borenstein D."/>
            <person name="Chapman S."/>
            <person name="Chen Z."/>
            <person name="Freedman E."/>
            <person name="Gellesch M."/>
            <person name="Goldberg J."/>
            <person name="Griggs A."/>
            <person name="Gujja S."/>
            <person name="Heilman E."/>
            <person name="Heiman D."/>
            <person name="Hepburn T."/>
            <person name="Howarth C."/>
            <person name="Jen D."/>
            <person name="Larson L."/>
            <person name="Mehta T."/>
            <person name="Park D."/>
            <person name="Pearson M."/>
            <person name="Roberts A."/>
            <person name="Saif S."/>
            <person name="Shenoy N."/>
            <person name="Sisk P."/>
            <person name="Stolte C."/>
            <person name="Sykes S."/>
            <person name="Thomson T."/>
            <person name="Walk T."/>
            <person name="White J."/>
            <person name="Yandava C."/>
            <person name="Burger G."/>
            <person name="Gray M.W."/>
            <person name="Holland P.W.H."/>
            <person name="King N."/>
            <person name="Lang F.B.F."/>
            <person name="Roger A.J."/>
            <person name="Ruiz-Trillo I."/>
            <person name="Lander E."/>
            <person name="Nusbaum C."/>
        </authorList>
    </citation>
    <scope>NUCLEOTIDE SEQUENCE [LARGE SCALE GENOMIC DNA]</scope>
    <source>
        <strain evidence="9 10">ATCC 50062</strain>
    </source>
</reference>
<protein>
    <recommendedName>
        <fullName evidence="8">C2 domain-containing protein</fullName>
    </recommendedName>
</protein>
<evidence type="ECO:0000256" key="3">
    <source>
        <dbReference type="ARBA" id="ARBA00022737"/>
    </source>
</evidence>
<dbReference type="InterPro" id="IPR032362">
    <property type="entry name" value="Ferlin_C"/>
</dbReference>
<evidence type="ECO:0000313" key="9">
    <source>
        <dbReference type="EMBL" id="KNC51096.1"/>
    </source>
</evidence>
<dbReference type="GeneID" id="25569954"/>
<evidence type="ECO:0000256" key="4">
    <source>
        <dbReference type="ARBA" id="ARBA00022989"/>
    </source>
</evidence>
<evidence type="ECO:0000256" key="1">
    <source>
        <dbReference type="ARBA" id="ARBA00004167"/>
    </source>
</evidence>
<feature type="domain" description="C2" evidence="8">
    <location>
        <begin position="1186"/>
        <end position="1308"/>
    </location>
</feature>
<dbReference type="eggNOG" id="KOG1256">
    <property type="taxonomic scope" value="Eukaryota"/>
</dbReference>
<dbReference type="EMBL" id="GL349464">
    <property type="protein sequence ID" value="KNC51096.1"/>
    <property type="molecule type" value="Genomic_DNA"/>
</dbReference>
<dbReference type="STRING" id="461836.A0A0L0DG61"/>
<feature type="compositionally biased region" description="Basic residues" evidence="6">
    <location>
        <begin position="785"/>
        <end position="798"/>
    </location>
</feature>
<evidence type="ECO:0000256" key="2">
    <source>
        <dbReference type="ARBA" id="ARBA00022692"/>
    </source>
</evidence>
<dbReference type="SMART" id="SM01202">
    <property type="entry name" value="FerI"/>
    <property type="match status" value="1"/>
</dbReference>
<evidence type="ECO:0000313" key="10">
    <source>
        <dbReference type="Proteomes" id="UP000054408"/>
    </source>
</evidence>
<feature type="compositionally biased region" description="Basic and acidic residues" evidence="6">
    <location>
        <begin position="900"/>
        <end position="934"/>
    </location>
</feature>
<feature type="compositionally biased region" description="Basic and acidic residues" evidence="6">
    <location>
        <begin position="987"/>
        <end position="998"/>
    </location>
</feature>
<dbReference type="PROSITE" id="PS00455">
    <property type="entry name" value="AMP_BINDING"/>
    <property type="match status" value="1"/>
</dbReference>
<feature type="domain" description="C2" evidence="8">
    <location>
        <begin position="501"/>
        <end position="625"/>
    </location>
</feature>
<keyword evidence="5 7" id="KW-0472">Membrane</keyword>
<dbReference type="OMA" id="HIPTCTP"/>
<feature type="compositionally biased region" description="Polar residues" evidence="6">
    <location>
        <begin position="1135"/>
        <end position="1144"/>
    </location>
</feature>
<dbReference type="GO" id="GO:0016020">
    <property type="term" value="C:membrane"/>
    <property type="evidence" value="ECO:0007669"/>
    <property type="project" value="UniProtKB-SubCell"/>
</dbReference>
<dbReference type="CDD" id="cd05907">
    <property type="entry name" value="VL_LC_FACS_like"/>
    <property type="match status" value="1"/>
</dbReference>
<feature type="compositionally biased region" description="Basic residues" evidence="6">
    <location>
        <begin position="1111"/>
        <end position="1127"/>
    </location>
</feature>
<evidence type="ECO:0000259" key="8">
    <source>
        <dbReference type="PROSITE" id="PS50004"/>
    </source>
</evidence>
<keyword evidence="2 7" id="KW-0812">Transmembrane</keyword>
<proteinExistence type="predicted"/>
<feature type="compositionally biased region" description="Polar residues" evidence="6">
    <location>
        <begin position="1170"/>
        <end position="1180"/>
    </location>
</feature>
<dbReference type="InterPro" id="IPR000008">
    <property type="entry name" value="C2_dom"/>
</dbReference>
<comment type="subcellular location">
    <subcellularLocation>
        <location evidence="1">Membrane</location>
        <topology evidence="1">Single-pass membrane protein</topology>
    </subcellularLocation>
</comment>
<feature type="domain" description="C2" evidence="8">
    <location>
        <begin position="1341"/>
        <end position="1465"/>
    </location>
</feature>
<dbReference type="Pfam" id="PF00168">
    <property type="entry name" value="C2"/>
    <property type="match status" value="6"/>
</dbReference>
<feature type="compositionally biased region" description="Low complexity" evidence="6">
    <location>
        <begin position="819"/>
        <end position="834"/>
    </location>
</feature>
<feature type="domain" description="C2" evidence="8">
    <location>
        <begin position="184"/>
        <end position="303"/>
    </location>
</feature>
<dbReference type="CDD" id="cd04037">
    <property type="entry name" value="C2E_Ferlin"/>
    <property type="match status" value="1"/>
</dbReference>
<dbReference type="InterPro" id="IPR012968">
    <property type="entry name" value="FerIin_dom"/>
</dbReference>
<dbReference type="InterPro" id="IPR037724">
    <property type="entry name" value="C2E_Ferlin"/>
</dbReference>
<dbReference type="Pfam" id="PF16165">
    <property type="entry name" value="Ferlin_C"/>
    <property type="match status" value="1"/>
</dbReference>
<feature type="region of interest" description="Disordered" evidence="6">
    <location>
        <begin position="1057"/>
        <end position="1182"/>
    </location>
</feature>
<feature type="compositionally biased region" description="Acidic residues" evidence="6">
    <location>
        <begin position="999"/>
        <end position="1010"/>
    </location>
</feature>
<dbReference type="Gene3D" id="3.40.50.12780">
    <property type="entry name" value="N-terminal domain of ligase-like"/>
    <property type="match status" value="1"/>
</dbReference>
<feature type="region of interest" description="Disordered" evidence="6">
    <location>
        <begin position="785"/>
        <end position="868"/>
    </location>
</feature>
<keyword evidence="10" id="KW-1185">Reference proteome</keyword>
<dbReference type="OrthoDB" id="1700726at2759"/>
<dbReference type="GO" id="GO:0007009">
    <property type="term" value="P:plasma membrane organization"/>
    <property type="evidence" value="ECO:0007669"/>
    <property type="project" value="TreeGrafter"/>
</dbReference>
<feature type="compositionally biased region" description="Basic residues" evidence="6">
    <location>
        <begin position="935"/>
        <end position="955"/>
    </location>
</feature>
<dbReference type="InterPro" id="IPR020845">
    <property type="entry name" value="AMP-binding_CS"/>
</dbReference>
<dbReference type="SMART" id="SM00239">
    <property type="entry name" value="C2"/>
    <property type="match status" value="6"/>
</dbReference>
<dbReference type="PROSITE" id="PS50004">
    <property type="entry name" value="C2"/>
    <property type="match status" value="5"/>
</dbReference>
<feature type="compositionally biased region" description="Low complexity" evidence="6">
    <location>
        <begin position="1079"/>
        <end position="1090"/>
    </location>
</feature>
<evidence type="ECO:0000256" key="6">
    <source>
        <dbReference type="SAM" id="MobiDB-lite"/>
    </source>
</evidence>
<dbReference type="PANTHER" id="PTHR12546">
    <property type="entry name" value="FER-1-LIKE"/>
    <property type="match status" value="1"/>
</dbReference>
<dbReference type="eggNOG" id="KOG1326">
    <property type="taxonomic scope" value="Eukaryota"/>
</dbReference>
<accession>A0A0L0DG61</accession>
<dbReference type="Pfam" id="PF00501">
    <property type="entry name" value="AMP-binding"/>
    <property type="match status" value="1"/>
</dbReference>
<gene>
    <name evidence="9" type="ORF">AMSG_12039</name>
</gene>
<dbReference type="RefSeq" id="XP_013756570.1">
    <property type="nucleotide sequence ID" value="XM_013901116.1"/>
</dbReference>
<feature type="transmembrane region" description="Helical" evidence="7">
    <location>
        <begin position="1545"/>
        <end position="1568"/>
    </location>
</feature>
<feature type="compositionally biased region" description="Acidic residues" evidence="6">
    <location>
        <begin position="805"/>
        <end position="818"/>
    </location>
</feature>
<dbReference type="InterPro" id="IPR037721">
    <property type="entry name" value="Ferlin"/>
</dbReference>
<evidence type="ECO:0000256" key="5">
    <source>
        <dbReference type="ARBA" id="ARBA00023136"/>
    </source>
</evidence>
<dbReference type="InterPro" id="IPR000873">
    <property type="entry name" value="AMP-dep_synth/lig_dom"/>
</dbReference>
<dbReference type="CDD" id="cd00030">
    <property type="entry name" value="C2"/>
    <property type="match status" value="1"/>
</dbReference>
<dbReference type="InterPro" id="IPR042099">
    <property type="entry name" value="ANL_N_sf"/>
</dbReference>
<dbReference type="InterPro" id="IPR035892">
    <property type="entry name" value="C2_domain_sf"/>
</dbReference>